<accession>A0A9X4RUQ4</accession>
<evidence type="ECO:0000313" key="3">
    <source>
        <dbReference type="Proteomes" id="UP001152599"/>
    </source>
</evidence>
<keyword evidence="3" id="KW-1185">Reference proteome</keyword>
<dbReference type="Proteomes" id="UP001152599">
    <property type="component" value="Unassembled WGS sequence"/>
</dbReference>
<evidence type="ECO:0000256" key="1">
    <source>
        <dbReference type="SAM" id="SignalP"/>
    </source>
</evidence>
<comment type="caution">
    <text evidence="2">The sequence shown here is derived from an EMBL/GenBank/DDBJ whole genome shotgun (WGS) entry which is preliminary data.</text>
</comment>
<dbReference type="AlphaFoldDB" id="A0A9X4RUQ4"/>
<sequence length="188" mass="20455">MRNFKLLTLFAIMFSLLVGCTTDDEGNPAVQSPIDIPTKINNIEIPFATIEGTTLPGPINIRLNVDFDEAIGDAVPGLGLDNVASAELVDFYVELDDSTFVGDLTAIEDMDIYVKANGPDLEEIKVAEVRGNTAADRINFGVVSNEDLIDYFKADDLYLVLRDIKAGDSSLTTFTISATPVWKASFQL</sequence>
<proteinExistence type="predicted"/>
<keyword evidence="1" id="KW-0732">Signal</keyword>
<evidence type="ECO:0000313" key="2">
    <source>
        <dbReference type="EMBL" id="MDG4945015.1"/>
    </source>
</evidence>
<organism evidence="2 3">
    <name type="scientific">Profundicola chukchiensis</name>
    <dbReference type="NCBI Taxonomy" id="2961959"/>
    <lineage>
        <taxon>Bacteria</taxon>
        <taxon>Pseudomonadati</taxon>
        <taxon>Bacteroidota</taxon>
        <taxon>Flavobacteriia</taxon>
        <taxon>Flavobacteriales</taxon>
        <taxon>Weeksellaceae</taxon>
        <taxon>Profundicola</taxon>
    </lineage>
</organism>
<dbReference type="RefSeq" id="WP_304419756.1">
    <property type="nucleotide sequence ID" value="NZ_JANCMU010000001.1"/>
</dbReference>
<feature type="chain" id="PRO_5040743865" description="Cohesin domain-containing protein" evidence="1">
    <location>
        <begin position="21"/>
        <end position="188"/>
    </location>
</feature>
<evidence type="ECO:0008006" key="4">
    <source>
        <dbReference type="Google" id="ProtNLM"/>
    </source>
</evidence>
<gene>
    <name evidence="2" type="ORF">NMK71_01185</name>
</gene>
<dbReference type="EMBL" id="JANCMU010000001">
    <property type="protein sequence ID" value="MDG4945015.1"/>
    <property type="molecule type" value="Genomic_DNA"/>
</dbReference>
<protein>
    <recommendedName>
        <fullName evidence="4">Cohesin domain-containing protein</fullName>
    </recommendedName>
</protein>
<name>A0A9X4RUQ4_9FLAO</name>
<reference evidence="2" key="1">
    <citation type="submission" date="2022-07" db="EMBL/GenBank/DDBJ databases">
        <title>Description and genome-wide analysis of Profundicola chukchiensis gen. nov., sp. nov., marine bacteria isolated from bottom sediments of the Chukchi Sea.</title>
        <authorList>
            <person name="Romanenko L."/>
            <person name="Otstavnykh N."/>
            <person name="Kurilenko V."/>
            <person name="Eremeev V."/>
            <person name="Velansky P."/>
            <person name="Mikhailov V."/>
            <person name="Isaeva M."/>
        </authorList>
    </citation>
    <scope>NUCLEOTIDE SEQUENCE</scope>
    <source>
        <strain evidence="2">KMM 9713</strain>
    </source>
</reference>
<feature type="signal peptide" evidence="1">
    <location>
        <begin position="1"/>
        <end position="20"/>
    </location>
</feature>
<dbReference type="PROSITE" id="PS51257">
    <property type="entry name" value="PROKAR_LIPOPROTEIN"/>
    <property type="match status" value="1"/>
</dbReference>